<dbReference type="PANTHER" id="PTHR40841:SF2">
    <property type="entry name" value="SIDEROPHORE-DEGRADING ESTERASE (EUROFUNG)"/>
    <property type="match status" value="1"/>
</dbReference>
<proteinExistence type="inferred from homology"/>
<keyword evidence="3" id="KW-0732">Signal</keyword>
<dbReference type="Pfam" id="PF00756">
    <property type="entry name" value="Esterase"/>
    <property type="match status" value="1"/>
</dbReference>
<accession>A0A849VFK0</accession>
<evidence type="ECO:0000256" key="1">
    <source>
        <dbReference type="ARBA" id="ARBA00005622"/>
    </source>
</evidence>
<evidence type="ECO:0000313" key="5">
    <source>
        <dbReference type="Proteomes" id="UP000586305"/>
    </source>
</evidence>
<evidence type="ECO:0000313" key="4">
    <source>
        <dbReference type="EMBL" id="NOU51955.1"/>
    </source>
</evidence>
<dbReference type="AlphaFoldDB" id="A0A849VFK0"/>
<name>A0A849VFK0_9GAMM</name>
<dbReference type="Proteomes" id="UP000586305">
    <property type="component" value="Unassembled WGS sequence"/>
</dbReference>
<dbReference type="Gene3D" id="3.40.50.1820">
    <property type="entry name" value="alpha/beta hydrolase"/>
    <property type="match status" value="1"/>
</dbReference>
<organism evidence="4 5">
    <name type="scientific">Pseudoalteromonas caenipelagi</name>
    <dbReference type="NCBI Taxonomy" id="2726988"/>
    <lineage>
        <taxon>Bacteria</taxon>
        <taxon>Pseudomonadati</taxon>
        <taxon>Pseudomonadota</taxon>
        <taxon>Gammaproteobacteria</taxon>
        <taxon>Alteromonadales</taxon>
        <taxon>Pseudoalteromonadaceae</taxon>
        <taxon>Pseudoalteromonas</taxon>
    </lineage>
</organism>
<comment type="caution">
    <text evidence="4">The sequence shown here is derived from an EMBL/GenBank/DDBJ whole genome shotgun (WGS) entry which is preliminary data.</text>
</comment>
<dbReference type="InterPro" id="IPR052558">
    <property type="entry name" value="Siderophore_Hydrolase_D"/>
</dbReference>
<protein>
    <submittedName>
        <fullName evidence="4">Alpha/beta hydrolase</fullName>
    </submittedName>
</protein>
<keyword evidence="5" id="KW-1185">Reference proteome</keyword>
<dbReference type="SUPFAM" id="SSF53474">
    <property type="entry name" value="alpha/beta-Hydrolases"/>
    <property type="match status" value="1"/>
</dbReference>
<feature type="signal peptide" evidence="3">
    <location>
        <begin position="1"/>
        <end position="20"/>
    </location>
</feature>
<dbReference type="InterPro" id="IPR000801">
    <property type="entry name" value="Esterase-like"/>
</dbReference>
<dbReference type="PANTHER" id="PTHR40841">
    <property type="entry name" value="SIDEROPHORE TRIACETYLFUSARININE C ESTERASE"/>
    <property type="match status" value="1"/>
</dbReference>
<feature type="chain" id="PRO_5032698631" evidence="3">
    <location>
        <begin position="21"/>
        <end position="282"/>
    </location>
</feature>
<dbReference type="EMBL" id="JABBPG010000007">
    <property type="protein sequence ID" value="NOU51955.1"/>
    <property type="molecule type" value="Genomic_DNA"/>
</dbReference>
<keyword evidence="2 4" id="KW-0378">Hydrolase</keyword>
<dbReference type="RefSeq" id="WP_171627012.1">
    <property type="nucleotide sequence ID" value="NZ_JABBPG010000007.1"/>
</dbReference>
<evidence type="ECO:0000256" key="2">
    <source>
        <dbReference type="ARBA" id="ARBA00022801"/>
    </source>
</evidence>
<evidence type="ECO:0000256" key="3">
    <source>
        <dbReference type="SAM" id="SignalP"/>
    </source>
</evidence>
<gene>
    <name evidence="4" type="ORF">HG263_15590</name>
</gene>
<comment type="similarity">
    <text evidence="1">Belongs to the esterase D family.</text>
</comment>
<reference evidence="4 5" key="1">
    <citation type="submission" date="2020-04" db="EMBL/GenBank/DDBJ databases">
        <title>Pseudoalteromonas caenipelagi sp. nov., isolated from a tidal flat.</title>
        <authorList>
            <person name="Park S."/>
            <person name="Yoon J.-H."/>
        </authorList>
    </citation>
    <scope>NUCLEOTIDE SEQUENCE [LARGE SCALE GENOMIC DNA]</scope>
    <source>
        <strain evidence="4 5">JBTF-M23</strain>
    </source>
</reference>
<dbReference type="GO" id="GO:0016788">
    <property type="term" value="F:hydrolase activity, acting on ester bonds"/>
    <property type="evidence" value="ECO:0007669"/>
    <property type="project" value="TreeGrafter"/>
</dbReference>
<sequence>MKSTLLIALFALLPLFTLNANEYKPFSISGTQVVPIQDSKNKRQYELYIKLPKSYTEDTAKRYPVIYFTDALWHMELLSGATYFLLEDIILVGISWQTDIAEQVKAQEGVHFSRYRDYSIKPSKDVAKQAKYQLGQASEHLAFIKNDVFSYVEKTFRTKPQARSYFGFSLGGLFGTYALLTQPDMFKNYILGSPSIWRFAPELFAQQSANLKNKNLNINVFISYGEQEKELSGHIDEFVTTLKSQRYPSISKVEHVVIDAAGHSDSFPIMGAKSIKWLSSLN</sequence>
<dbReference type="InterPro" id="IPR029058">
    <property type="entry name" value="AB_hydrolase_fold"/>
</dbReference>